<dbReference type="Proteomes" id="UP000663851">
    <property type="component" value="Unassembled WGS sequence"/>
</dbReference>
<organism evidence="1 2">
    <name type="scientific">Rotaria socialis</name>
    <dbReference type="NCBI Taxonomy" id="392032"/>
    <lineage>
        <taxon>Eukaryota</taxon>
        <taxon>Metazoa</taxon>
        <taxon>Spiralia</taxon>
        <taxon>Gnathifera</taxon>
        <taxon>Rotifera</taxon>
        <taxon>Eurotatoria</taxon>
        <taxon>Bdelloidea</taxon>
        <taxon>Philodinida</taxon>
        <taxon>Philodinidae</taxon>
        <taxon>Rotaria</taxon>
    </lineage>
</organism>
<evidence type="ECO:0000313" key="1">
    <source>
        <dbReference type="EMBL" id="CAF4533686.1"/>
    </source>
</evidence>
<dbReference type="InterPro" id="IPR011042">
    <property type="entry name" value="6-blade_b-propeller_TolB-like"/>
</dbReference>
<reference evidence="1" key="1">
    <citation type="submission" date="2021-02" db="EMBL/GenBank/DDBJ databases">
        <authorList>
            <person name="Nowell W R."/>
        </authorList>
    </citation>
    <scope>NUCLEOTIDE SEQUENCE</scope>
</reference>
<dbReference type="AlphaFoldDB" id="A0A820XK70"/>
<dbReference type="EMBL" id="CAJOBO010004949">
    <property type="protein sequence ID" value="CAF4533686.1"/>
    <property type="molecule type" value="Genomic_DNA"/>
</dbReference>
<dbReference type="Gene3D" id="2.120.10.30">
    <property type="entry name" value="TolB, C-terminal domain"/>
    <property type="match status" value="1"/>
</dbReference>
<name>A0A820XK70_9BILA</name>
<accession>A0A820XK70</accession>
<comment type="caution">
    <text evidence="1">The sequence shown here is derived from an EMBL/GenBank/DDBJ whole genome shotgun (WGS) entry which is preliminary data.</text>
</comment>
<gene>
    <name evidence="1" type="ORF">HFQ381_LOCUS29889</name>
</gene>
<protein>
    <submittedName>
        <fullName evidence="1">Uncharacterized protein</fullName>
    </submittedName>
</protein>
<proteinExistence type="predicted"/>
<sequence>MSIQDARISNEPVARNMNLISNGHADCNSSRVDGETVMSDNISTTALHENTRDGCRFVLHSGSDIATMVQNVNLFMWDSKSWPMSQAVLRVRFGSGISIKLRGIYNNNQGCVWQTNSSSNESVNMYLNDEMQTLEVSIKFRALPNQSNNSIIPNIPLNVKWTQDGASVAGSSGQDSRVNQLNKLYGLYVDDNQTVFIAGTWNHRNMEWKSGATSGQVVAGGNGPGNQPNQLNFQVDVIVGKETDSLIIYSRGNQRVQLGLELSRDSSKSTYSKYQDINTDP</sequence>
<evidence type="ECO:0000313" key="2">
    <source>
        <dbReference type="Proteomes" id="UP000663851"/>
    </source>
</evidence>